<comment type="subcellular location">
    <subcellularLocation>
        <location evidence="1">Cell membrane</location>
        <topology evidence="1">Multi-pass membrane protein</topology>
    </subcellularLocation>
</comment>
<dbReference type="GO" id="GO:0005886">
    <property type="term" value="C:plasma membrane"/>
    <property type="evidence" value="ECO:0007669"/>
    <property type="project" value="UniProtKB-SubCell"/>
</dbReference>
<dbReference type="InterPro" id="IPR000276">
    <property type="entry name" value="GPCR_Rhodpsn"/>
</dbReference>
<evidence type="ECO:0000256" key="6">
    <source>
        <dbReference type="ARBA" id="ARBA00023136"/>
    </source>
</evidence>
<feature type="transmembrane region" description="Helical" evidence="14">
    <location>
        <begin position="109"/>
        <end position="133"/>
    </location>
</feature>
<dbReference type="FunFam" id="1.20.1070.10:FF:000040">
    <property type="entry name" value="Coagulation factor 2 (thrombin) receptor"/>
    <property type="match status" value="1"/>
</dbReference>
<dbReference type="InterPro" id="IPR003944">
    <property type="entry name" value="Prot_act_rcpt_4"/>
</dbReference>
<evidence type="ECO:0000256" key="8">
    <source>
        <dbReference type="ARBA" id="ARBA00023170"/>
    </source>
</evidence>
<feature type="disulfide bond" evidence="11">
    <location>
        <begin position="180"/>
        <end position="259"/>
    </location>
</feature>
<evidence type="ECO:0000256" key="1">
    <source>
        <dbReference type="ARBA" id="ARBA00004651"/>
    </source>
</evidence>
<keyword evidence="9" id="KW-0325">Glycoprotein</keyword>
<keyword evidence="17" id="KW-1185">Reference proteome</keyword>
<feature type="domain" description="G-protein coupled receptors family 1 profile" evidence="15">
    <location>
        <begin position="125"/>
        <end position="370"/>
    </location>
</feature>
<protein>
    <recommendedName>
        <fullName evidence="15">G-protein coupled receptors family 1 profile domain-containing protein</fullName>
    </recommendedName>
</protein>
<gene>
    <name evidence="16" type="primary">LOC115656192</name>
</gene>
<keyword evidence="2" id="KW-1003">Cell membrane</keyword>
<evidence type="ECO:0000256" key="13">
    <source>
        <dbReference type="SAM" id="MobiDB-lite"/>
    </source>
</evidence>
<evidence type="ECO:0000256" key="14">
    <source>
        <dbReference type="SAM" id="Phobius"/>
    </source>
</evidence>
<dbReference type="GO" id="GO:0007596">
    <property type="term" value="P:blood coagulation"/>
    <property type="evidence" value="ECO:0007669"/>
    <property type="project" value="InterPro"/>
</dbReference>
<evidence type="ECO:0000256" key="9">
    <source>
        <dbReference type="ARBA" id="ARBA00023180"/>
    </source>
</evidence>
<dbReference type="InterPro" id="IPR003912">
    <property type="entry name" value="Protea_act_rcpt"/>
</dbReference>
<proteinExistence type="inferred from homology"/>
<name>A0A8C4YKJ3_9SAUR</name>
<dbReference type="GO" id="GO:0035025">
    <property type="term" value="P:positive regulation of Rho protein signal transduction"/>
    <property type="evidence" value="ECO:0007669"/>
    <property type="project" value="TreeGrafter"/>
</dbReference>
<feature type="transmembrane region" description="Helical" evidence="14">
    <location>
        <begin position="314"/>
        <end position="337"/>
    </location>
</feature>
<dbReference type="SUPFAM" id="SSF81321">
    <property type="entry name" value="Family A G protein-coupled receptor-like"/>
    <property type="match status" value="1"/>
</dbReference>
<dbReference type="PRINTS" id="PR01428">
    <property type="entry name" value="PROTEASEAR"/>
</dbReference>
<dbReference type="OrthoDB" id="9370401at2759"/>
<evidence type="ECO:0000256" key="10">
    <source>
        <dbReference type="ARBA" id="ARBA00023224"/>
    </source>
</evidence>
<dbReference type="Proteomes" id="UP000694390">
    <property type="component" value="Unassembled WGS sequence"/>
</dbReference>
<sequence length="415" mass="46891">MAQRLSLSPSALPSPTLSTGIQRCARTLPSGGYLQSWKGWSVAYTHGWIQDSWVLILPLSLRGLVSLLPSVVLGLLLQNGDTNGSEFPLNAMFYGSSLESYLRSSLTRLILPTLYSMVLLVGLPANALAFWVLATKTKKCSSTLFLLNLAGADLLFTLLLPFKISYHLLGNNWLFGDYACRALVTLFYGNMYGSILFLTCISLDRYILLVHPFLWRGSRHVWQAAGVCVGVWLAVGLGLSPLLRYHHSQHVPELNITTCHDILEPDTERELAYYFPTLVVLGFAMPFVLITFSYGGVLWRLLRRGQHYGHVVRLLVLVLLVFALCFTPSNVLLFFHYLQPQPEWHNRTYTWYVLALAVSAFNNCLDPFIYFYVSHDFRARLRARPCCWRGDNKSSSGRAFEKLVLPQRSSEQSQP</sequence>
<keyword evidence="6 14" id="KW-0472">Membrane</keyword>
<keyword evidence="10 12" id="KW-0807">Transducer</keyword>
<evidence type="ECO:0000256" key="12">
    <source>
        <dbReference type="RuleBase" id="RU000688"/>
    </source>
</evidence>
<dbReference type="PRINTS" id="PR00237">
    <property type="entry name" value="GPCRRHODOPSN"/>
</dbReference>
<keyword evidence="7 11" id="KW-1015">Disulfide bond</keyword>
<evidence type="ECO:0000256" key="5">
    <source>
        <dbReference type="ARBA" id="ARBA00023040"/>
    </source>
</evidence>
<dbReference type="GO" id="GO:0015057">
    <property type="term" value="F:thrombin-activated receptor activity"/>
    <property type="evidence" value="ECO:0007669"/>
    <property type="project" value="InterPro"/>
</dbReference>
<dbReference type="PANTHER" id="PTHR24232">
    <property type="entry name" value="G-PROTEIN COUPLED RECEPTOR"/>
    <property type="match status" value="1"/>
</dbReference>
<dbReference type="AlphaFoldDB" id="A0A8C4YKJ3"/>
<comment type="similarity">
    <text evidence="12">Belongs to the G-protein coupled receptor 1 family.</text>
</comment>
<feature type="transmembrane region" description="Helical" evidence="14">
    <location>
        <begin position="145"/>
        <end position="166"/>
    </location>
</feature>
<feature type="transmembrane region" description="Helical" evidence="14">
    <location>
        <begin position="53"/>
        <end position="77"/>
    </location>
</feature>
<evidence type="ECO:0000256" key="3">
    <source>
        <dbReference type="ARBA" id="ARBA00022692"/>
    </source>
</evidence>
<keyword evidence="5 12" id="KW-0297">G-protein coupled receptor</keyword>
<evidence type="ECO:0000313" key="16">
    <source>
        <dbReference type="Ensembl" id="ENSGEVP00005026836.1"/>
    </source>
</evidence>
<dbReference type="PROSITE" id="PS50262">
    <property type="entry name" value="G_PROTEIN_RECEP_F1_2"/>
    <property type="match status" value="1"/>
</dbReference>
<dbReference type="GeneTree" id="ENSGT01050000244840"/>
<dbReference type="PANTHER" id="PTHR24232:SF22">
    <property type="entry name" value="PROTEINASE-ACTIVATED RECEPTOR 4"/>
    <property type="match status" value="1"/>
</dbReference>
<dbReference type="Gene3D" id="1.20.1070.10">
    <property type="entry name" value="Rhodopsin 7-helix transmembrane proteins"/>
    <property type="match status" value="1"/>
</dbReference>
<keyword evidence="4 14" id="KW-1133">Transmembrane helix</keyword>
<dbReference type="InterPro" id="IPR017452">
    <property type="entry name" value="GPCR_Rhodpsn_7TM"/>
</dbReference>
<keyword evidence="3 12" id="KW-0812">Transmembrane</keyword>
<dbReference type="Ensembl" id="ENSGEVT00005028240.1">
    <property type="protein sequence ID" value="ENSGEVP00005026836.1"/>
    <property type="gene ID" value="ENSGEVG00005019034.1"/>
</dbReference>
<evidence type="ECO:0000313" key="17">
    <source>
        <dbReference type="Proteomes" id="UP000694390"/>
    </source>
</evidence>
<evidence type="ECO:0000259" key="15">
    <source>
        <dbReference type="PROSITE" id="PS50262"/>
    </source>
</evidence>
<feature type="transmembrane region" description="Helical" evidence="14">
    <location>
        <begin position="349"/>
        <end position="373"/>
    </location>
</feature>
<reference evidence="16" key="2">
    <citation type="submission" date="2025-09" db="UniProtKB">
        <authorList>
            <consortium name="Ensembl"/>
        </authorList>
    </citation>
    <scope>IDENTIFICATION</scope>
</reference>
<evidence type="ECO:0000256" key="2">
    <source>
        <dbReference type="ARBA" id="ARBA00022475"/>
    </source>
</evidence>
<feature type="transmembrane region" description="Helical" evidence="14">
    <location>
        <begin position="273"/>
        <end position="302"/>
    </location>
</feature>
<keyword evidence="8 12" id="KW-0675">Receptor</keyword>
<feature type="transmembrane region" description="Helical" evidence="14">
    <location>
        <begin position="186"/>
        <end position="209"/>
    </location>
</feature>
<organism evidence="16 17">
    <name type="scientific">Gopherus evgoodei</name>
    <name type="common">Goodes thornscrub tortoise</name>
    <dbReference type="NCBI Taxonomy" id="1825980"/>
    <lineage>
        <taxon>Eukaryota</taxon>
        <taxon>Metazoa</taxon>
        <taxon>Chordata</taxon>
        <taxon>Craniata</taxon>
        <taxon>Vertebrata</taxon>
        <taxon>Euteleostomi</taxon>
        <taxon>Archelosauria</taxon>
        <taxon>Testudinata</taxon>
        <taxon>Testudines</taxon>
        <taxon>Cryptodira</taxon>
        <taxon>Durocryptodira</taxon>
        <taxon>Testudinoidea</taxon>
        <taxon>Testudinidae</taxon>
        <taxon>Gopherus</taxon>
    </lineage>
</organism>
<accession>A0A8C4YKJ3</accession>
<feature type="transmembrane region" description="Helical" evidence="14">
    <location>
        <begin position="221"/>
        <end position="243"/>
    </location>
</feature>
<dbReference type="GO" id="GO:0007200">
    <property type="term" value="P:phospholipase C-activating G protein-coupled receptor signaling pathway"/>
    <property type="evidence" value="ECO:0007669"/>
    <property type="project" value="TreeGrafter"/>
</dbReference>
<evidence type="ECO:0000256" key="11">
    <source>
        <dbReference type="PIRSR" id="PIRSR603912-52"/>
    </source>
</evidence>
<dbReference type="PROSITE" id="PS00237">
    <property type="entry name" value="G_PROTEIN_RECEP_F1_1"/>
    <property type="match status" value="1"/>
</dbReference>
<dbReference type="PRINTS" id="PR01430">
    <property type="entry name" value="PROTEASEAR4"/>
</dbReference>
<evidence type="ECO:0000256" key="7">
    <source>
        <dbReference type="ARBA" id="ARBA00023157"/>
    </source>
</evidence>
<feature type="region of interest" description="Disordered" evidence="13">
    <location>
        <begin position="392"/>
        <end position="415"/>
    </location>
</feature>
<reference evidence="16" key="1">
    <citation type="submission" date="2025-08" db="UniProtKB">
        <authorList>
            <consortium name="Ensembl"/>
        </authorList>
    </citation>
    <scope>IDENTIFICATION</scope>
</reference>
<evidence type="ECO:0000256" key="4">
    <source>
        <dbReference type="ARBA" id="ARBA00022989"/>
    </source>
</evidence>
<dbReference type="Pfam" id="PF00001">
    <property type="entry name" value="7tm_1"/>
    <property type="match status" value="1"/>
</dbReference>